<proteinExistence type="predicted"/>
<organism evidence="1 2">
    <name type="scientific">Vibrio aquimaris</name>
    <dbReference type="NCBI Taxonomy" id="2587862"/>
    <lineage>
        <taxon>Bacteria</taxon>
        <taxon>Pseudomonadati</taxon>
        <taxon>Pseudomonadota</taxon>
        <taxon>Gammaproteobacteria</taxon>
        <taxon>Vibrionales</taxon>
        <taxon>Vibrionaceae</taxon>
        <taxon>Vibrio</taxon>
    </lineage>
</organism>
<reference evidence="1 2" key="1">
    <citation type="submission" date="2019-10" db="EMBL/GenBank/DDBJ databases">
        <title>Complete genome sequence of Vibrio sp. strain THAF100, isolated from non-filtered water from the water column of tank 6 of a marine aquarium containing stony-coral fragments. Water maintained at 26 degree C.</title>
        <authorList>
            <person name="Ruckert C."/>
            <person name="Franco A."/>
            <person name="Kalinowski J."/>
            <person name="Glaeser S."/>
        </authorList>
    </citation>
    <scope>NUCLEOTIDE SEQUENCE [LARGE SCALE GENOMIC DNA]</scope>
    <source>
        <strain evidence="1 2">THAF100</strain>
    </source>
</reference>
<evidence type="ECO:0000313" key="1">
    <source>
        <dbReference type="EMBL" id="QFT27518.1"/>
    </source>
</evidence>
<evidence type="ECO:0000313" key="2">
    <source>
        <dbReference type="Proteomes" id="UP000326936"/>
    </source>
</evidence>
<dbReference type="AlphaFoldDB" id="A0A5P9CMH5"/>
<keyword evidence="2" id="KW-1185">Reference proteome</keyword>
<name>A0A5P9CMH5_9VIBR</name>
<dbReference type="Pfam" id="PF12305">
    <property type="entry name" value="DUF3630"/>
    <property type="match status" value="1"/>
</dbReference>
<dbReference type="EMBL" id="CP045350">
    <property type="protein sequence ID" value="QFT27518.1"/>
    <property type="molecule type" value="Genomic_DNA"/>
</dbReference>
<gene>
    <name evidence="1" type="ORF">FIV01_14050</name>
</gene>
<accession>A0A5P9CMH5</accession>
<dbReference type="RefSeq" id="WP_152431508.1">
    <property type="nucleotide sequence ID" value="NZ_CBCSDK010000014.1"/>
</dbReference>
<protein>
    <submittedName>
        <fullName evidence="1">Uncharacterized protein</fullName>
    </submittedName>
</protein>
<dbReference type="InterPro" id="IPR022080">
    <property type="entry name" value="DUF3630"/>
</dbReference>
<sequence length="104" mass="12124">MVDSTHRFGLRAYQPQEGRLELKTPSFDFDSFPAMAEQMVMLLSATVIEKQWDADIHSWLIDFEGCQLLLKSEHYSESVWIESLVIKDSKEELDYLANLFRCGF</sequence>
<dbReference type="KEGG" id="vaq:FIV01_14050"/>
<dbReference type="Proteomes" id="UP000326936">
    <property type="component" value="Chromosome"/>
</dbReference>
<dbReference type="OrthoDB" id="6389032at2"/>